<dbReference type="PROSITE" id="PS51819">
    <property type="entry name" value="VOC"/>
    <property type="match status" value="1"/>
</dbReference>
<dbReference type="Proteomes" id="UP000092504">
    <property type="component" value="Unassembled WGS sequence"/>
</dbReference>
<dbReference type="AlphaFoldDB" id="A0A1B8P6U5"/>
<reference evidence="2 3" key="1">
    <citation type="submission" date="2016-06" db="EMBL/GenBank/DDBJ databases">
        <title>Genome sequence of halotolerant plant growth promoting strain of Halomonas elongata HEK1 isolated from salterns of Rann of Kutch, Gujarat, India.</title>
        <authorList>
            <person name="Gaba S."/>
            <person name="Singh R.N."/>
            <person name="Abrol S."/>
            <person name="Kaushik R."/>
            <person name="Saxena A.K."/>
        </authorList>
    </citation>
    <scope>NUCLEOTIDE SEQUENCE [LARGE SCALE GENOMIC DNA]</scope>
    <source>
        <strain evidence="2 3">HEK1</strain>
    </source>
</reference>
<proteinExistence type="predicted"/>
<accession>A0A1B8P6U5</accession>
<dbReference type="Gene3D" id="3.10.180.10">
    <property type="entry name" value="2,3-Dihydroxybiphenyl 1,2-Dioxygenase, domain 1"/>
    <property type="match status" value="1"/>
</dbReference>
<evidence type="ECO:0000313" key="2">
    <source>
        <dbReference type="EMBL" id="OBX37942.1"/>
    </source>
</evidence>
<name>A0A1B8P6U5_HALEL</name>
<evidence type="ECO:0000313" key="3">
    <source>
        <dbReference type="Proteomes" id="UP000092504"/>
    </source>
</evidence>
<feature type="domain" description="VOC" evidence="1">
    <location>
        <begin position="2"/>
        <end position="120"/>
    </location>
</feature>
<dbReference type="PATRIC" id="fig|2746.7.peg.2381"/>
<protein>
    <submittedName>
        <fullName evidence="2">Glyoxalase-like domain protein</fullName>
    </submittedName>
</protein>
<dbReference type="EMBL" id="MAJD01000001">
    <property type="protein sequence ID" value="OBX37942.1"/>
    <property type="molecule type" value="Genomic_DNA"/>
</dbReference>
<gene>
    <name evidence="2" type="ORF">A8U91_02321</name>
</gene>
<evidence type="ECO:0000259" key="1">
    <source>
        <dbReference type="PROSITE" id="PS51819"/>
    </source>
</evidence>
<dbReference type="InterPro" id="IPR029068">
    <property type="entry name" value="Glyas_Bleomycin-R_OHBP_Dase"/>
</dbReference>
<organism evidence="2 3">
    <name type="scientific">Halomonas elongata</name>
    <dbReference type="NCBI Taxonomy" id="2746"/>
    <lineage>
        <taxon>Bacteria</taxon>
        <taxon>Pseudomonadati</taxon>
        <taxon>Pseudomonadota</taxon>
        <taxon>Gammaproteobacteria</taxon>
        <taxon>Oceanospirillales</taxon>
        <taxon>Halomonadaceae</taxon>
        <taxon>Halomonas</taxon>
    </lineage>
</organism>
<dbReference type="InterPro" id="IPR004360">
    <property type="entry name" value="Glyas_Fos-R_dOase_dom"/>
</dbReference>
<dbReference type="SUPFAM" id="SSF54593">
    <property type="entry name" value="Glyoxalase/Bleomycin resistance protein/Dihydroxybiphenyl dioxygenase"/>
    <property type="match status" value="1"/>
</dbReference>
<comment type="caution">
    <text evidence="2">The sequence shown here is derived from an EMBL/GenBank/DDBJ whole genome shotgun (WGS) entry which is preliminary data.</text>
</comment>
<dbReference type="Pfam" id="PF00903">
    <property type="entry name" value="Glyoxalase"/>
    <property type="match status" value="1"/>
</dbReference>
<sequence>MRLQRTGVILNTDNYDACVAFYRDVLALPVIFEKHEGDFRLSCLEFGGSYLMVETGGVARPEGKRIAENATKLRFNVADLEEARETLRARGIEAHIERHDWGATINLFDPDGNRVGLREEGEFRQQAEDATS</sequence>
<dbReference type="InterPro" id="IPR037523">
    <property type="entry name" value="VOC_core"/>
</dbReference>